<evidence type="ECO:0008006" key="3">
    <source>
        <dbReference type="Google" id="ProtNLM"/>
    </source>
</evidence>
<dbReference type="Proteomes" id="UP000076727">
    <property type="component" value="Unassembled WGS sequence"/>
</dbReference>
<protein>
    <recommendedName>
        <fullName evidence="3">C2H2-type domain-containing protein</fullName>
    </recommendedName>
</protein>
<gene>
    <name evidence="1" type="ORF">DAEQUDRAFT_661051</name>
</gene>
<keyword evidence="2" id="KW-1185">Reference proteome</keyword>
<dbReference type="EMBL" id="KV429034">
    <property type="protein sequence ID" value="KZT74263.1"/>
    <property type="molecule type" value="Genomic_DNA"/>
</dbReference>
<accession>A0A165U1K4</accession>
<dbReference type="OrthoDB" id="3232986at2759"/>
<dbReference type="Pfam" id="PF18759">
    <property type="entry name" value="Plavaka"/>
    <property type="match status" value="1"/>
</dbReference>
<evidence type="ECO:0000313" key="2">
    <source>
        <dbReference type="Proteomes" id="UP000076727"/>
    </source>
</evidence>
<name>A0A165U1K4_9APHY</name>
<dbReference type="AlphaFoldDB" id="A0A165U1K4"/>
<organism evidence="1 2">
    <name type="scientific">Daedalea quercina L-15889</name>
    <dbReference type="NCBI Taxonomy" id="1314783"/>
    <lineage>
        <taxon>Eukaryota</taxon>
        <taxon>Fungi</taxon>
        <taxon>Dikarya</taxon>
        <taxon>Basidiomycota</taxon>
        <taxon>Agaricomycotina</taxon>
        <taxon>Agaricomycetes</taxon>
        <taxon>Polyporales</taxon>
        <taxon>Fomitopsis</taxon>
    </lineage>
</organism>
<sequence>MDASLHDGLYRNGFPILCVDCYLNFESYDFLVQHISLCHPPDSLAQSLASQPGSETDPVKHLKYQNGYRFRDTSLPTFFEAFGMDKHAEEHTKNPCYPFVDYAELQLARWMNERMNSTMIDEFLGLEWVRRHMPSFHSCHTLRSWIEVQPSSPPWQTAVIKIDGYTHAARHGEPKVIFRDPLECVRYLYGHPLFGPYACGGPEAIHTQMGQRVITDFRTAMLAWNIQSKLPIGAEVVGLHLGSDKLAVTSHSGDYEMHPLLMTLANLPTTMRSKLSNDAWMCIAYLPVPKFNVHASYQGILANRILHEAMDLITANLKTAVRLGHPMADAYGNVRLVGLNGVHLLWWRDYLFADPSLFSVSDLLHSDYKFFFDHLLPACQIAVGANELDHRFAARHKRIGYAALRRVSEAKQMTGRMHREIMRTIVVAIEGAVSPGFMRAMHAILDFLLAAQSPRHTPSSLAKMTADLRTFHENKKAIMAAGGRGSLGHWRIPKLELLSNFVPFILSHGALPQWSCDTVERLLRTEAKKPFTLFTNHRRTDFGEQSVCHLDRLEKMRNLELFALIC</sequence>
<dbReference type="InterPro" id="IPR041078">
    <property type="entry name" value="Plavaka"/>
</dbReference>
<proteinExistence type="predicted"/>
<reference evidence="1 2" key="1">
    <citation type="journal article" date="2016" name="Mol. Biol. Evol.">
        <title>Comparative Genomics of Early-Diverging Mushroom-Forming Fungi Provides Insights into the Origins of Lignocellulose Decay Capabilities.</title>
        <authorList>
            <person name="Nagy L.G."/>
            <person name="Riley R."/>
            <person name="Tritt A."/>
            <person name="Adam C."/>
            <person name="Daum C."/>
            <person name="Floudas D."/>
            <person name="Sun H."/>
            <person name="Yadav J.S."/>
            <person name="Pangilinan J."/>
            <person name="Larsson K.H."/>
            <person name="Matsuura K."/>
            <person name="Barry K."/>
            <person name="Labutti K."/>
            <person name="Kuo R."/>
            <person name="Ohm R.A."/>
            <person name="Bhattacharya S.S."/>
            <person name="Shirouzu T."/>
            <person name="Yoshinaga Y."/>
            <person name="Martin F.M."/>
            <person name="Grigoriev I.V."/>
            <person name="Hibbett D.S."/>
        </authorList>
    </citation>
    <scope>NUCLEOTIDE SEQUENCE [LARGE SCALE GENOMIC DNA]</scope>
    <source>
        <strain evidence="1 2">L-15889</strain>
    </source>
</reference>
<evidence type="ECO:0000313" key="1">
    <source>
        <dbReference type="EMBL" id="KZT74263.1"/>
    </source>
</evidence>